<dbReference type="SUPFAM" id="SSF50475">
    <property type="entry name" value="FMN-binding split barrel"/>
    <property type="match status" value="1"/>
</dbReference>
<dbReference type="EMBL" id="CP014206">
    <property type="protein sequence ID" value="AMK12414.1"/>
    <property type="molecule type" value="Genomic_DNA"/>
</dbReference>
<dbReference type="Proteomes" id="UP000295506">
    <property type="component" value="Unassembled WGS sequence"/>
</dbReference>
<dbReference type="InterPro" id="IPR012349">
    <property type="entry name" value="Split_barrel_FMN-bd"/>
</dbReference>
<dbReference type="Proteomes" id="UP000055611">
    <property type="component" value="Chromosome"/>
</dbReference>
<dbReference type="PANTHER" id="PTHR34071">
    <property type="entry name" value="5-NITROIMIDAZOLE ANTIBIOTICS RESISTANCE PROTEIN, NIMA-FAMILY-RELATED PROTEIN-RELATED"/>
    <property type="match status" value="1"/>
</dbReference>
<organism evidence="2 4">
    <name type="scientific">Pseudodesulfovibrio indicus</name>
    <dbReference type="NCBI Taxonomy" id="1716143"/>
    <lineage>
        <taxon>Bacteria</taxon>
        <taxon>Pseudomonadati</taxon>
        <taxon>Thermodesulfobacteriota</taxon>
        <taxon>Desulfovibrionia</taxon>
        <taxon>Desulfovibrionales</taxon>
        <taxon>Desulfovibrionaceae</taxon>
    </lineage>
</organism>
<gene>
    <name evidence="1" type="ORF">AWY79_15550</name>
    <name evidence="2" type="ORF">EDC59_102143</name>
</gene>
<reference evidence="1 3" key="1">
    <citation type="journal article" date="2016" name="Front. Microbiol.">
        <title>Genome Sequence of the Piezophilic, Mesophilic Sulfate-Reducing Bacterium Desulfovibrio indicus J2T.</title>
        <authorList>
            <person name="Cao J."/>
            <person name="Maignien L."/>
            <person name="Shao Z."/>
            <person name="Alain K."/>
            <person name="Jebbar M."/>
        </authorList>
    </citation>
    <scope>NUCLEOTIDE SEQUENCE [LARGE SCALE GENOMIC DNA]</scope>
    <source>
        <strain evidence="1 3">J2</strain>
    </source>
</reference>
<dbReference type="PANTHER" id="PTHR34071:SF2">
    <property type="entry name" value="FLAVIN-NUCLEOTIDE-BINDING PROTEIN"/>
    <property type="match status" value="1"/>
</dbReference>
<sequence>MRKGVTDETSVVDDVLAKAEVLWLALNDQDGPYSVPVNFAHEGEVIYVHSGMKGRKAACLDSGAPLAFSCAVDVTLRDSDDNGCELGYLFRSVQGRGVPRALSGDEKMRGLDAITLKYAGREMPYKDKVLAITNVYAIDAADMTARIKE</sequence>
<dbReference type="RefSeq" id="WP_066805958.1">
    <property type="nucleotide sequence ID" value="NZ_CP014206.1"/>
</dbReference>
<dbReference type="Gene3D" id="2.30.110.10">
    <property type="entry name" value="Electron Transport, Fmn-binding Protein, Chain A"/>
    <property type="match status" value="1"/>
</dbReference>
<accession>A0A126QR35</accession>
<evidence type="ECO:0000313" key="1">
    <source>
        <dbReference type="EMBL" id="AMK12414.1"/>
    </source>
</evidence>
<dbReference type="OrthoDB" id="9794935at2"/>
<protein>
    <submittedName>
        <fullName evidence="1">Pyridoxamine 5'-phosphate oxidase</fullName>
    </submittedName>
</protein>
<dbReference type="KEGG" id="dej:AWY79_15550"/>
<evidence type="ECO:0000313" key="4">
    <source>
        <dbReference type="Proteomes" id="UP000295506"/>
    </source>
</evidence>
<evidence type="ECO:0000313" key="2">
    <source>
        <dbReference type="EMBL" id="TDT90713.1"/>
    </source>
</evidence>
<dbReference type="InterPro" id="IPR024747">
    <property type="entry name" value="Pyridox_Oxase-rel"/>
</dbReference>
<reference evidence="2 4" key="2">
    <citation type="submission" date="2019-03" db="EMBL/GenBank/DDBJ databases">
        <title>Genomic Encyclopedia of Type Strains, Phase IV (KMG-IV): sequencing the most valuable type-strain genomes for metagenomic binning, comparative biology and taxonomic classification.</title>
        <authorList>
            <person name="Goeker M."/>
        </authorList>
    </citation>
    <scope>NUCLEOTIDE SEQUENCE [LARGE SCALE GENOMIC DNA]</scope>
    <source>
        <strain evidence="2 4">DSM 101483</strain>
    </source>
</reference>
<dbReference type="AlphaFoldDB" id="A0A126QR35"/>
<evidence type="ECO:0000313" key="3">
    <source>
        <dbReference type="Proteomes" id="UP000055611"/>
    </source>
</evidence>
<keyword evidence="3" id="KW-1185">Reference proteome</keyword>
<dbReference type="Pfam" id="PF12900">
    <property type="entry name" value="Pyridox_ox_2"/>
    <property type="match status" value="1"/>
</dbReference>
<proteinExistence type="predicted"/>
<name>A0A126QR35_9BACT</name>
<dbReference type="EMBL" id="SOBK01000002">
    <property type="protein sequence ID" value="TDT90713.1"/>
    <property type="molecule type" value="Genomic_DNA"/>
</dbReference>